<evidence type="ECO:0000313" key="3">
    <source>
        <dbReference type="Proteomes" id="UP001530400"/>
    </source>
</evidence>
<dbReference type="PANTHER" id="PTHR12121:SF31">
    <property type="entry name" value="FAMILY PROTEIN, PUTATIVE, EXPRESSED-RELATED"/>
    <property type="match status" value="1"/>
</dbReference>
<keyword evidence="1" id="KW-0732">Signal</keyword>
<feature type="signal peptide" evidence="1">
    <location>
        <begin position="1"/>
        <end position="22"/>
    </location>
</feature>
<dbReference type="EMBL" id="JALLPJ020001184">
    <property type="protein sequence ID" value="KAL3774622.1"/>
    <property type="molecule type" value="Genomic_DNA"/>
</dbReference>
<evidence type="ECO:0000313" key="2">
    <source>
        <dbReference type="EMBL" id="KAL3774622.1"/>
    </source>
</evidence>
<reference evidence="2 3" key="1">
    <citation type="submission" date="2024-10" db="EMBL/GenBank/DDBJ databases">
        <title>Updated reference genomes for cyclostephanoid diatoms.</title>
        <authorList>
            <person name="Roberts W.R."/>
            <person name="Alverson A.J."/>
        </authorList>
    </citation>
    <scope>NUCLEOTIDE SEQUENCE [LARGE SCALE GENOMIC DNA]</scope>
    <source>
        <strain evidence="2 3">AJA010-31</strain>
    </source>
</reference>
<organism evidence="2 3">
    <name type="scientific">Cyclotella atomus</name>
    <dbReference type="NCBI Taxonomy" id="382360"/>
    <lineage>
        <taxon>Eukaryota</taxon>
        <taxon>Sar</taxon>
        <taxon>Stramenopiles</taxon>
        <taxon>Ochrophyta</taxon>
        <taxon>Bacillariophyta</taxon>
        <taxon>Coscinodiscophyceae</taxon>
        <taxon>Thalassiosirophycidae</taxon>
        <taxon>Stephanodiscales</taxon>
        <taxon>Stephanodiscaceae</taxon>
        <taxon>Cyclotella</taxon>
    </lineage>
</organism>
<protein>
    <recommendedName>
        <fullName evidence="4">Endonuclease/exonuclease/phosphatase domain-containing protein</fullName>
    </recommendedName>
</protein>
<gene>
    <name evidence="2" type="ORF">ACHAWO_001993</name>
</gene>
<feature type="chain" id="PRO_5044828523" description="Endonuclease/exonuclease/phosphatase domain-containing protein" evidence="1">
    <location>
        <begin position="23"/>
        <end position="382"/>
    </location>
</feature>
<dbReference type="PANTHER" id="PTHR12121">
    <property type="entry name" value="CARBON CATABOLITE REPRESSOR PROTEIN 4"/>
    <property type="match status" value="1"/>
</dbReference>
<dbReference type="Gene3D" id="3.60.10.10">
    <property type="entry name" value="Endonuclease/exonuclease/phosphatase"/>
    <property type="match status" value="1"/>
</dbReference>
<keyword evidence="3" id="KW-1185">Reference proteome</keyword>
<comment type="caution">
    <text evidence="2">The sequence shown here is derived from an EMBL/GenBank/DDBJ whole genome shotgun (WGS) entry which is preliminary data.</text>
</comment>
<name>A0ABD3NHY9_9STRA</name>
<dbReference type="Proteomes" id="UP001530400">
    <property type="component" value="Unassembled WGS sequence"/>
</dbReference>
<dbReference type="InterPro" id="IPR050410">
    <property type="entry name" value="CCR4/nocturin_mRNA_transcr"/>
</dbReference>
<dbReference type="InterPro" id="IPR036691">
    <property type="entry name" value="Endo/exonu/phosph_ase_sf"/>
</dbReference>
<proteinExistence type="predicted"/>
<accession>A0ABD3NHY9</accession>
<dbReference type="AlphaFoldDB" id="A0ABD3NHY9"/>
<dbReference type="SUPFAM" id="SSF56219">
    <property type="entry name" value="DNase I-like"/>
    <property type="match status" value="1"/>
</dbReference>
<sequence length="382" mass="43451">MSSTLYRLSLFCLLALNDTANSFTITTFNILAPVHRSMGHTDRRESEQETWWRPRAEAVASYISENLSSSDIILLQEWWFDDKFTEVFDNILGGQFDRVAERRPGPMKNSVYTYLQQSHDLNIIRDDGMACLVNKKGKLNLMSSSKVLTGPERIAQIIHCKERDDTSTSCRDVFIANTHLSFPKDEDQTKNDRRQAYEINLIQRALSKMSRSRDNHALELICGDFNSEPNGLASTQLELRDFVNCASIKGEQLGVTHYAHTGQEMSADHIFVRQSRLDQYEKQGDDVTFERSVVMSRRKSLSIGYQDPLSLGCIDTIGTQVINIRREDIKIKGRGVLSDHRPVTATLRWPKFRSVGQLSDPFVNFSNSTMPLDPLSLCASEL</sequence>
<evidence type="ECO:0008006" key="4">
    <source>
        <dbReference type="Google" id="ProtNLM"/>
    </source>
</evidence>
<evidence type="ECO:0000256" key="1">
    <source>
        <dbReference type="SAM" id="SignalP"/>
    </source>
</evidence>